<dbReference type="AlphaFoldDB" id="A0A4C1VLF3"/>
<dbReference type="Pfam" id="PF00106">
    <property type="entry name" value="adh_short"/>
    <property type="match status" value="1"/>
</dbReference>
<evidence type="ECO:0000259" key="3">
    <source>
        <dbReference type="Pfam" id="PF17906"/>
    </source>
</evidence>
<dbReference type="InterPro" id="IPR041426">
    <property type="entry name" value="Mos1_HTH"/>
</dbReference>
<dbReference type="PANTHER" id="PTHR24322:SF736">
    <property type="entry name" value="RETINOL DEHYDROGENASE 10"/>
    <property type="match status" value="1"/>
</dbReference>
<dbReference type="Pfam" id="PF17906">
    <property type="entry name" value="HTH_48"/>
    <property type="match status" value="1"/>
</dbReference>
<protein>
    <recommendedName>
        <fullName evidence="3">Mos1 transposase HTH domain-containing protein</fullName>
    </recommendedName>
</protein>
<name>A0A4C1VLF3_EUMVA</name>
<sequence>MNLTGEKFRAMIFYDFRCHFLSQQDSYNRLRLAFCDEAPSLTTVCNWFNEFKRGSTNLTDALHEGRPSTATTEDNISDMRLMIETDKRATDLDKFRHQYEASAQNPSSTFSVVPRMLSTTSLQVMKVEFTITISNQKAVCSVGVSFEELPTKVKRGQSVGKKMAAPFFQMADHYATIVLEDKRSVTADWCDVTDRKAVAEMAARVRREVGDVTILVNNAGLMPCKPLMQHSEREVRTMFDVNVLAHIWVRPLGALVIISCR</sequence>
<dbReference type="InterPro" id="IPR036291">
    <property type="entry name" value="NAD(P)-bd_dom_sf"/>
</dbReference>
<comment type="caution">
    <text evidence="4">The sequence shown here is derived from an EMBL/GenBank/DDBJ whole genome shotgun (WGS) entry which is preliminary data.</text>
</comment>
<comment type="similarity">
    <text evidence="1">Belongs to the short-chain dehydrogenases/reductases (SDR) family.</text>
</comment>
<dbReference type="GO" id="GO:0016616">
    <property type="term" value="F:oxidoreductase activity, acting on the CH-OH group of donors, NAD or NADP as acceptor"/>
    <property type="evidence" value="ECO:0007669"/>
    <property type="project" value="TreeGrafter"/>
</dbReference>
<evidence type="ECO:0000256" key="1">
    <source>
        <dbReference type="ARBA" id="ARBA00006484"/>
    </source>
</evidence>
<dbReference type="PANTHER" id="PTHR24322">
    <property type="entry name" value="PKSB"/>
    <property type="match status" value="1"/>
</dbReference>
<organism evidence="4 5">
    <name type="scientific">Eumeta variegata</name>
    <name type="common">Bagworm moth</name>
    <name type="synonym">Eumeta japonica</name>
    <dbReference type="NCBI Taxonomy" id="151549"/>
    <lineage>
        <taxon>Eukaryota</taxon>
        <taxon>Metazoa</taxon>
        <taxon>Ecdysozoa</taxon>
        <taxon>Arthropoda</taxon>
        <taxon>Hexapoda</taxon>
        <taxon>Insecta</taxon>
        <taxon>Pterygota</taxon>
        <taxon>Neoptera</taxon>
        <taxon>Endopterygota</taxon>
        <taxon>Lepidoptera</taxon>
        <taxon>Glossata</taxon>
        <taxon>Ditrysia</taxon>
        <taxon>Tineoidea</taxon>
        <taxon>Psychidae</taxon>
        <taxon>Oiketicinae</taxon>
        <taxon>Eumeta</taxon>
    </lineage>
</organism>
<dbReference type="SUPFAM" id="SSF51735">
    <property type="entry name" value="NAD(P)-binding Rossmann-fold domains"/>
    <property type="match status" value="1"/>
</dbReference>
<accession>A0A4C1VLF3</accession>
<gene>
    <name evidence="4" type="ORF">EVAR_22342_1</name>
</gene>
<dbReference type="GO" id="GO:0005811">
    <property type="term" value="C:lipid droplet"/>
    <property type="evidence" value="ECO:0007669"/>
    <property type="project" value="TreeGrafter"/>
</dbReference>
<dbReference type="InterPro" id="IPR002347">
    <property type="entry name" value="SDR_fam"/>
</dbReference>
<dbReference type="STRING" id="151549.A0A4C1VLF3"/>
<dbReference type="Gene3D" id="3.40.50.720">
    <property type="entry name" value="NAD(P)-binding Rossmann-like Domain"/>
    <property type="match status" value="1"/>
</dbReference>
<evidence type="ECO:0000313" key="5">
    <source>
        <dbReference type="Proteomes" id="UP000299102"/>
    </source>
</evidence>
<evidence type="ECO:0000256" key="2">
    <source>
        <dbReference type="ARBA" id="ARBA00023002"/>
    </source>
</evidence>
<reference evidence="4 5" key="1">
    <citation type="journal article" date="2019" name="Commun. Biol.">
        <title>The bagworm genome reveals a unique fibroin gene that provides high tensile strength.</title>
        <authorList>
            <person name="Kono N."/>
            <person name="Nakamura H."/>
            <person name="Ohtoshi R."/>
            <person name="Tomita M."/>
            <person name="Numata K."/>
            <person name="Arakawa K."/>
        </authorList>
    </citation>
    <scope>NUCLEOTIDE SEQUENCE [LARGE SCALE GENOMIC DNA]</scope>
</reference>
<keyword evidence="2" id="KW-0560">Oxidoreductase</keyword>
<dbReference type="OrthoDB" id="10017160at2759"/>
<dbReference type="EMBL" id="BGZK01000353">
    <property type="protein sequence ID" value="GBP38694.1"/>
    <property type="molecule type" value="Genomic_DNA"/>
</dbReference>
<feature type="domain" description="Mos1 transposase HTH" evidence="3">
    <location>
        <begin position="7"/>
        <end position="54"/>
    </location>
</feature>
<dbReference type="Proteomes" id="UP000299102">
    <property type="component" value="Unassembled WGS sequence"/>
</dbReference>
<proteinExistence type="inferred from homology"/>
<evidence type="ECO:0000313" key="4">
    <source>
        <dbReference type="EMBL" id="GBP38694.1"/>
    </source>
</evidence>
<keyword evidence="5" id="KW-1185">Reference proteome</keyword>